<evidence type="ECO:0000256" key="1">
    <source>
        <dbReference type="ARBA" id="ARBA00004733"/>
    </source>
</evidence>
<evidence type="ECO:0000256" key="6">
    <source>
        <dbReference type="ARBA" id="ARBA00023239"/>
    </source>
</evidence>
<evidence type="ECO:0000256" key="5">
    <source>
        <dbReference type="ARBA" id="ARBA00023141"/>
    </source>
</evidence>
<evidence type="ECO:0000256" key="2">
    <source>
        <dbReference type="ARBA" id="ARBA00011270"/>
    </source>
</evidence>
<evidence type="ECO:0000313" key="10">
    <source>
        <dbReference type="EMBL" id="MCD1653969.1"/>
    </source>
</evidence>
<dbReference type="RefSeq" id="WP_230753656.1">
    <property type="nucleotide sequence ID" value="NZ_JAINWA010000001.1"/>
</dbReference>
<dbReference type="InterPro" id="IPR002028">
    <property type="entry name" value="Trp_synthase_suA"/>
</dbReference>
<comment type="similarity">
    <text evidence="8 9">Belongs to the TrpA family.</text>
</comment>
<dbReference type="PANTHER" id="PTHR43406:SF1">
    <property type="entry name" value="TRYPTOPHAN SYNTHASE ALPHA CHAIN, CHLOROPLASTIC"/>
    <property type="match status" value="1"/>
</dbReference>
<evidence type="ECO:0000256" key="9">
    <source>
        <dbReference type="RuleBase" id="RU003662"/>
    </source>
</evidence>
<dbReference type="PANTHER" id="PTHR43406">
    <property type="entry name" value="TRYPTOPHAN SYNTHASE, ALPHA CHAIN"/>
    <property type="match status" value="1"/>
</dbReference>
<evidence type="ECO:0000256" key="8">
    <source>
        <dbReference type="HAMAP-Rule" id="MF_00131"/>
    </source>
</evidence>
<keyword evidence="3 8" id="KW-0028">Amino-acid biosynthesis</keyword>
<comment type="catalytic activity">
    <reaction evidence="7 8">
        <text>(1S,2R)-1-C-(indol-3-yl)glycerol 3-phosphate + L-serine = D-glyceraldehyde 3-phosphate + L-tryptophan + H2O</text>
        <dbReference type="Rhea" id="RHEA:10532"/>
        <dbReference type="ChEBI" id="CHEBI:15377"/>
        <dbReference type="ChEBI" id="CHEBI:33384"/>
        <dbReference type="ChEBI" id="CHEBI:57912"/>
        <dbReference type="ChEBI" id="CHEBI:58866"/>
        <dbReference type="ChEBI" id="CHEBI:59776"/>
        <dbReference type="EC" id="4.2.1.20"/>
    </reaction>
</comment>
<dbReference type="AlphaFoldDB" id="A0AAE3JKI1"/>
<dbReference type="Gene3D" id="3.20.20.70">
    <property type="entry name" value="Aldolase class I"/>
    <property type="match status" value="1"/>
</dbReference>
<protein>
    <recommendedName>
        <fullName evidence="8">Tryptophan synthase alpha chain</fullName>
        <ecNumber evidence="8">4.2.1.20</ecNumber>
    </recommendedName>
</protein>
<dbReference type="NCBIfam" id="TIGR00262">
    <property type="entry name" value="trpA"/>
    <property type="match status" value="1"/>
</dbReference>
<accession>A0AAE3JKI1</accession>
<evidence type="ECO:0000256" key="7">
    <source>
        <dbReference type="ARBA" id="ARBA00049047"/>
    </source>
</evidence>
<dbReference type="Proteomes" id="UP001198163">
    <property type="component" value="Unassembled WGS sequence"/>
</dbReference>
<organism evidence="10 11">
    <name type="scientific">Teretinema zuelzerae</name>
    <dbReference type="NCBI Taxonomy" id="156"/>
    <lineage>
        <taxon>Bacteria</taxon>
        <taxon>Pseudomonadati</taxon>
        <taxon>Spirochaetota</taxon>
        <taxon>Spirochaetia</taxon>
        <taxon>Spirochaetales</taxon>
        <taxon>Treponemataceae</taxon>
        <taxon>Teretinema</taxon>
    </lineage>
</organism>
<name>A0AAE3JKI1_9SPIR</name>
<reference evidence="10" key="1">
    <citation type="submission" date="2021-08" db="EMBL/GenBank/DDBJ databases">
        <title>Comparative analyses of Brucepasteria parasyntrophica and Teretinema zuelzerae.</title>
        <authorList>
            <person name="Song Y."/>
            <person name="Brune A."/>
        </authorList>
    </citation>
    <scope>NUCLEOTIDE SEQUENCE</scope>
    <source>
        <strain evidence="10">DSM 1903</strain>
    </source>
</reference>
<proteinExistence type="inferred from homology"/>
<dbReference type="GO" id="GO:0005829">
    <property type="term" value="C:cytosol"/>
    <property type="evidence" value="ECO:0007669"/>
    <property type="project" value="TreeGrafter"/>
</dbReference>
<dbReference type="EMBL" id="JAINWA010000001">
    <property type="protein sequence ID" value="MCD1653969.1"/>
    <property type="molecule type" value="Genomic_DNA"/>
</dbReference>
<feature type="active site" description="Proton acceptor" evidence="8">
    <location>
        <position position="36"/>
    </location>
</feature>
<evidence type="ECO:0000313" key="11">
    <source>
        <dbReference type="Proteomes" id="UP001198163"/>
    </source>
</evidence>
<dbReference type="InterPro" id="IPR011060">
    <property type="entry name" value="RibuloseP-bd_barrel"/>
</dbReference>
<feature type="active site" description="Proton acceptor" evidence="8">
    <location>
        <position position="47"/>
    </location>
</feature>
<dbReference type="GO" id="GO:0004834">
    <property type="term" value="F:tryptophan synthase activity"/>
    <property type="evidence" value="ECO:0007669"/>
    <property type="project" value="UniProtKB-UniRule"/>
</dbReference>
<evidence type="ECO:0000256" key="4">
    <source>
        <dbReference type="ARBA" id="ARBA00022822"/>
    </source>
</evidence>
<sequence>MTKVPVMAHLVAGYTSPEISLEAARGLAAGGVSYFEVQFPFSDPSADGKAIQTACAAVLSGGWRVDDGFAFVETLRSEFPGIPVFVMTYANLAYKIGISAFVERSFRSGVSGLIIPDLPFDADEGLAAACDAKGIACVPVAAPSMTESRIASLAALRRPYVYAALRSGITGSSTSIDDGTLAFLSSLKASESRILGGFGIRSGDQSGALAPAVHAVVAGSVFVDIIREKSGEGGEAVRLAVQAKAAELSNPVQR</sequence>
<comment type="function">
    <text evidence="8">The alpha subunit is responsible for the aldol cleavage of indoleglycerol phosphate to indole and glyceraldehyde 3-phosphate.</text>
</comment>
<dbReference type="CDD" id="cd04724">
    <property type="entry name" value="Tryptophan_synthase_alpha"/>
    <property type="match status" value="1"/>
</dbReference>
<dbReference type="HAMAP" id="MF_00131">
    <property type="entry name" value="Trp_synth_alpha"/>
    <property type="match status" value="1"/>
</dbReference>
<keyword evidence="4 8" id="KW-0822">Tryptophan biosynthesis</keyword>
<keyword evidence="6 8" id="KW-0456">Lyase</keyword>
<keyword evidence="5 8" id="KW-0057">Aromatic amino acid biosynthesis</keyword>
<dbReference type="InterPro" id="IPR013785">
    <property type="entry name" value="Aldolase_TIM"/>
</dbReference>
<dbReference type="SUPFAM" id="SSF51366">
    <property type="entry name" value="Ribulose-phoshate binding barrel"/>
    <property type="match status" value="1"/>
</dbReference>
<keyword evidence="11" id="KW-1185">Reference proteome</keyword>
<comment type="pathway">
    <text evidence="1 8">Amino-acid biosynthesis; L-tryptophan biosynthesis; L-tryptophan from chorismate: step 5/5.</text>
</comment>
<gene>
    <name evidence="8 10" type="primary">trpA</name>
    <name evidence="10" type="ORF">K7J14_04560</name>
</gene>
<comment type="subunit">
    <text evidence="2 8">Tetramer of two alpha and two beta chains.</text>
</comment>
<dbReference type="EC" id="4.2.1.20" evidence="8"/>
<comment type="caution">
    <text evidence="10">The sequence shown here is derived from an EMBL/GenBank/DDBJ whole genome shotgun (WGS) entry which is preliminary data.</text>
</comment>
<evidence type="ECO:0000256" key="3">
    <source>
        <dbReference type="ARBA" id="ARBA00022605"/>
    </source>
</evidence>
<dbReference type="Pfam" id="PF00290">
    <property type="entry name" value="Trp_syntA"/>
    <property type="match status" value="1"/>
</dbReference>